<dbReference type="AlphaFoldDB" id="A0A7S9CZY8"/>
<reference evidence="2 3" key="1">
    <citation type="submission" date="2020-09" db="EMBL/GenBank/DDBJ databases">
        <title>Complete genomes of bradyrhizobia occurring on native shrubby legumes in Australia.</title>
        <authorList>
            <person name="Lafay B."/>
        </authorList>
    </citation>
    <scope>NUCLEOTIDE SEQUENCE [LARGE SCALE GENOMIC DNA]</scope>
    <source>
        <strain evidence="2 3">BDV5040</strain>
    </source>
</reference>
<proteinExistence type="predicted"/>
<keyword evidence="3" id="KW-1185">Reference proteome</keyword>
<protein>
    <submittedName>
        <fullName evidence="2">Uncharacterized protein</fullName>
    </submittedName>
</protein>
<dbReference type="KEGG" id="bcou:IC761_19210"/>
<keyword evidence="1" id="KW-0732">Signal</keyword>
<evidence type="ECO:0000313" key="3">
    <source>
        <dbReference type="Proteomes" id="UP000594621"/>
    </source>
</evidence>
<organism evidence="2 3">
    <name type="scientific">Bradyrhizobium commune</name>
    <dbReference type="NCBI Taxonomy" id="83627"/>
    <lineage>
        <taxon>Bacteria</taxon>
        <taxon>Pseudomonadati</taxon>
        <taxon>Pseudomonadota</taxon>
        <taxon>Alphaproteobacteria</taxon>
        <taxon>Hyphomicrobiales</taxon>
        <taxon>Nitrobacteraceae</taxon>
        <taxon>Bradyrhizobium</taxon>
    </lineage>
</organism>
<sequence length="146" mass="15727">MEATTLPALAALIGSAAGALSSFAANWTTHWVHLNGGRSATEIAKREALYDKFIDEASRAFAHAQSCQEDNPSMVVPLFALVSRMRLISPPEVISAAEVVMVAVVDAYAAPNRSFREIREEVAAGVADPLRPFGEICRQDIEGSKR</sequence>
<evidence type="ECO:0000313" key="2">
    <source>
        <dbReference type="EMBL" id="QPF88662.1"/>
    </source>
</evidence>
<gene>
    <name evidence="2" type="ORF">IC761_19210</name>
</gene>
<dbReference type="Proteomes" id="UP000594621">
    <property type="component" value="Chromosome"/>
</dbReference>
<accession>A0A7S9CZY8</accession>
<feature type="signal peptide" evidence="1">
    <location>
        <begin position="1"/>
        <end position="24"/>
    </location>
</feature>
<feature type="chain" id="PRO_5032356157" evidence="1">
    <location>
        <begin position="25"/>
        <end position="146"/>
    </location>
</feature>
<name>A0A7S9CZY8_9BRAD</name>
<dbReference type="EMBL" id="CP061379">
    <property type="protein sequence ID" value="QPF88662.1"/>
    <property type="molecule type" value="Genomic_DNA"/>
</dbReference>
<dbReference type="RefSeq" id="WP_195798215.1">
    <property type="nucleotide sequence ID" value="NZ_CP061379.1"/>
</dbReference>
<evidence type="ECO:0000256" key="1">
    <source>
        <dbReference type="SAM" id="SignalP"/>
    </source>
</evidence>